<keyword evidence="5" id="KW-0067">ATP-binding</keyword>
<dbReference type="SUPFAM" id="SSF142764">
    <property type="entry name" value="YgbK-like"/>
    <property type="match status" value="1"/>
</dbReference>
<dbReference type="InterPro" id="IPR037051">
    <property type="entry name" value="4-carb_acid_sugar_kinase_N_sf"/>
</dbReference>
<evidence type="ECO:0000256" key="4">
    <source>
        <dbReference type="ARBA" id="ARBA00022777"/>
    </source>
</evidence>
<evidence type="ECO:0000256" key="3">
    <source>
        <dbReference type="ARBA" id="ARBA00022741"/>
    </source>
</evidence>
<keyword evidence="10" id="KW-1185">Reference proteome</keyword>
<evidence type="ECO:0000259" key="7">
    <source>
        <dbReference type="Pfam" id="PF07005"/>
    </source>
</evidence>
<evidence type="ECO:0000313" key="9">
    <source>
        <dbReference type="EMBL" id="QCT04795.1"/>
    </source>
</evidence>
<evidence type="ECO:0000256" key="5">
    <source>
        <dbReference type="ARBA" id="ARBA00022840"/>
    </source>
</evidence>
<proteinExistence type="inferred from homology"/>
<sequence>MRIQASTALSRYPSLSPDAVKALWEKEISSFKHQIIVLDDDPTGVQTVHGVSVYTDWSEASIEQGFLEPGSLFFILTNSRAFSEEETRQVHQDIAERAAAVSRKLNQPFLLISRGDSTLRGHYPLETEVLYETLQGEGNPIDGEILLPFFFEGGRLTLEGVHYVRQEDELIPAGETEFAKDRTFGYRSSSLAEYVEEKTDGRFSAKDVTLIPLSMIRSLAIDEITSLLMNVSRFNKVVVDAAEEQDVRVFTIALMRALRQGKTFLYRTAAAFTKVIGNISFRPLLTAPELVNPEASTGGLIMIGSHVQKTTDQLEKLKELSTLHFLELDAHLVLEPEDFQEEIDRVQREAEEKVQAGVTTVIYTRRERLDLGQNMKEKELQLSVDISRAVTSIVQRFAVTPRYLIAKGGITSSDIGTNGLGVRRATVAGQVAPGIPVWTTGEESKFPHLPYIIFPGNVGAVTTLRDVAAMLEGTNQP</sequence>
<keyword evidence="6" id="KW-0119">Carbohydrate metabolism</keyword>
<feature type="domain" description="Four-carbon acid sugar kinase N-terminal" evidence="7">
    <location>
        <begin position="35"/>
        <end position="274"/>
    </location>
</feature>
<organism evidence="9 10">
    <name type="scientific">Paenibacillus algicola</name>
    <dbReference type="NCBI Taxonomy" id="2565926"/>
    <lineage>
        <taxon>Bacteria</taxon>
        <taxon>Bacillati</taxon>
        <taxon>Bacillota</taxon>
        <taxon>Bacilli</taxon>
        <taxon>Bacillales</taxon>
        <taxon>Paenibacillaceae</taxon>
        <taxon>Paenibacillus</taxon>
    </lineage>
</organism>
<reference evidence="9 10" key="1">
    <citation type="submission" date="2019-05" db="EMBL/GenBank/DDBJ databases">
        <authorList>
            <person name="Chen C."/>
        </authorList>
    </citation>
    <scope>NUCLEOTIDE SEQUENCE [LARGE SCALE GENOMIC DNA]</scope>
    <source>
        <strain evidence="9 10">HB172198</strain>
    </source>
</reference>
<protein>
    <submittedName>
        <fullName evidence="9">Ketose-bisphosphate aldolase class-II family protein</fullName>
    </submittedName>
</protein>
<evidence type="ECO:0000256" key="1">
    <source>
        <dbReference type="ARBA" id="ARBA00005715"/>
    </source>
</evidence>
<dbReference type="AlphaFoldDB" id="A0A4P8XR03"/>
<evidence type="ECO:0000313" key="10">
    <source>
        <dbReference type="Proteomes" id="UP000300879"/>
    </source>
</evidence>
<keyword evidence="2" id="KW-0808">Transferase</keyword>
<dbReference type="InterPro" id="IPR010737">
    <property type="entry name" value="4-carb_acid_sugar_kinase_N"/>
</dbReference>
<dbReference type="Gene3D" id="3.40.50.10840">
    <property type="entry name" value="Putative sugar-binding, N-terminal domain"/>
    <property type="match status" value="1"/>
</dbReference>
<dbReference type="InterPro" id="IPR031475">
    <property type="entry name" value="NBD_C"/>
</dbReference>
<dbReference type="Pfam" id="PF07005">
    <property type="entry name" value="SBD_N"/>
    <property type="match status" value="1"/>
</dbReference>
<evidence type="ECO:0000256" key="6">
    <source>
        <dbReference type="ARBA" id="ARBA00023277"/>
    </source>
</evidence>
<evidence type="ECO:0000259" key="8">
    <source>
        <dbReference type="Pfam" id="PF17042"/>
    </source>
</evidence>
<name>A0A4P8XR03_9BACL</name>
<comment type="similarity">
    <text evidence="1">Belongs to the four-carbon acid sugar kinase family.</text>
</comment>
<keyword evidence="3" id="KW-0547">Nucleotide-binding</keyword>
<gene>
    <name evidence="9" type="ORF">E6C60_4090</name>
</gene>
<dbReference type="RefSeq" id="WP_138227443.1">
    <property type="nucleotide sequence ID" value="NZ_CP040396.1"/>
</dbReference>
<dbReference type="OrthoDB" id="153193at2"/>
<dbReference type="InterPro" id="IPR042213">
    <property type="entry name" value="NBD_C_sf"/>
</dbReference>
<keyword evidence="4" id="KW-0418">Kinase</keyword>
<dbReference type="Gene3D" id="3.40.980.20">
    <property type="entry name" value="Four-carbon acid sugar kinase, nucleotide binding domain"/>
    <property type="match status" value="1"/>
</dbReference>
<dbReference type="KEGG" id="palo:E6C60_4090"/>
<dbReference type="Pfam" id="PF17042">
    <property type="entry name" value="NBD_C"/>
    <property type="match status" value="1"/>
</dbReference>
<feature type="domain" description="Four-carbon acid sugar kinase nucleotide binding" evidence="8">
    <location>
        <begin position="300"/>
        <end position="464"/>
    </location>
</feature>
<dbReference type="Proteomes" id="UP000300879">
    <property type="component" value="Chromosome"/>
</dbReference>
<dbReference type="GO" id="GO:0005524">
    <property type="term" value="F:ATP binding"/>
    <property type="evidence" value="ECO:0007669"/>
    <property type="project" value="UniProtKB-KW"/>
</dbReference>
<accession>A0A4P8XR03</accession>
<dbReference type="GO" id="GO:0016301">
    <property type="term" value="F:kinase activity"/>
    <property type="evidence" value="ECO:0007669"/>
    <property type="project" value="UniProtKB-KW"/>
</dbReference>
<dbReference type="EMBL" id="CP040396">
    <property type="protein sequence ID" value="QCT04795.1"/>
    <property type="molecule type" value="Genomic_DNA"/>
</dbReference>
<evidence type="ECO:0000256" key="2">
    <source>
        <dbReference type="ARBA" id="ARBA00022679"/>
    </source>
</evidence>